<protein>
    <recommendedName>
        <fullName evidence="12">DNA polymerase</fullName>
        <ecNumber evidence="12">2.7.7.7</ecNumber>
    </recommendedName>
</protein>
<evidence type="ECO:0000313" key="15">
    <source>
        <dbReference type="EMBL" id="CAI2362741.1"/>
    </source>
</evidence>
<evidence type="ECO:0000259" key="14">
    <source>
        <dbReference type="PROSITE" id="PS50943"/>
    </source>
</evidence>
<evidence type="ECO:0000256" key="3">
    <source>
        <dbReference type="ARBA" id="ARBA00022679"/>
    </source>
</evidence>
<dbReference type="PANTHER" id="PTHR45861:SF1">
    <property type="entry name" value="DNA POLYMERASE ALPHA CATALYTIC SUBUNIT"/>
    <property type="match status" value="1"/>
</dbReference>
<dbReference type="InterPro" id="IPR006133">
    <property type="entry name" value="DNA-dir_DNA_pol_B_exonuc"/>
</dbReference>
<keyword evidence="11" id="KW-0539">Nucleus</keyword>
<dbReference type="Pfam" id="PF12254">
    <property type="entry name" value="DNA_pol_alpha_N"/>
    <property type="match status" value="1"/>
</dbReference>
<dbReference type="Pfam" id="PF00136">
    <property type="entry name" value="DNA_pol_B"/>
    <property type="match status" value="1"/>
</dbReference>
<organism evidence="15 16">
    <name type="scientific">Euplotes crassus</name>
    <dbReference type="NCBI Taxonomy" id="5936"/>
    <lineage>
        <taxon>Eukaryota</taxon>
        <taxon>Sar</taxon>
        <taxon>Alveolata</taxon>
        <taxon>Ciliophora</taxon>
        <taxon>Intramacronucleata</taxon>
        <taxon>Spirotrichea</taxon>
        <taxon>Hypotrichia</taxon>
        <taxon>Euplotida</taxon>
        <taxon>Euplotidae</taxon>
        <taxon>Moneuplotes</taxon>
    </lineage>
</organism>
<dbReference type="GO" id="GO:0003682">
    <property type="term" value="F:chromatin binding"/>
    <property type="evidence" value="ECO:0007669"/>
    <property type="project" value="TreeGrafter"/>
</dbReference>
<dbReference type="GO" id="GO:0005658">
    <property type="term" value="C:alpha DNA polymerase:primase complex"/>
    <property type="evidence" value="ECO:0007669"/>
    <property type="project" value="TreeGrafter"/>
</dbReference>
<keyword evidence="3 12" id="KW-0808">Transferase</keyword>
<dbReference type="InterPro" id="IPR012337">
    <property type="entry name" value="RNaseH-like_sf"/>
</dbReference>
<evidence type="ECO:0000256" key="7">
    <source>
        <dbReference type="ARBA" id="ARBA00022771"/>
    </source>
</evidence>
<dbReference type="InterPro" id="IPR006134">
    <property type="entry name" value="DNA-dir_DNA_pol_B_multi_dom"/>
</dbReference>
<keyword evidence="4 12" id="KW-0548">Nucleotidyltransferase</keyword>
<keyword evidence="8" id="KW-0862">Zinc</keyword>
<feature type="compositionally biased region" description="Basic residues" evidence="13">
    <location>
        <begin position="122"/>
        <end position="131"/>
    </location>
</feature>
<dbReference type="InterPro" id="IPR024647">
    <property type="entry name" value="DNA_pol_a_cat_su_N"/>
</dbReference>
<dbReference type="InterPro" id="IPR045846">
    <property type="entry name" value="POLBc_alpha"/>
</dbReference>
<keyword evidence="9 12" id="KW-0239">DNA-directed DNA polymerase</keyword>
<dbReference type="InterPro" id="IPR001387">
    <property type="entry name" value="Cro/C1-type_HTH"/>
</dbReference>
<dbReference type="EC" id="2.7.7.7" evidence="12"/>
<feature type="region of interest" description="Disordered" evidence="13">
    <location>
        <begin position="65"/>
        <end position="87"/>
    </location>
</feature>
<feature type="domain" description="HTH cro/C1-type" evidence="14">
    <location>
        <begin position="1070"/>
        <end position="1099"/>
    </location>
</feature>
<evidence type="ECO:0000256" key="8">
    <source>
        <dbReference type="ARBA" id="ARBA00022833"/>
    </source>
</evidence>
<evidence type="ECO:0000313" key="16">
    <source>
        <dbReference type="Proteomes" id="UP001295684"/>
    </source>
</evidence>
<dbReference type="SMART" id="SM00486">
    <property type="entry name" value="POLBc"/>
    <property type="match status" value="1"/>
</dbReference>
<feature type="region of interest" description="Disordered" evidence="13">
    <location>
        <begin position="114"/>
        <end position="139"/>
    </location>
</feature>
<dbReference type="Proteomes" id="UP001295684">
    <property type="component" value="Unassembled WGS sequence"/>
</dbReference>
<dbReference type="SUPFAM" id="SSF53098">
    <property type="entry name" value="Ribonuclease H-like"/>
    <property type="match status" value="1"/>
</dbReference>
<comment type="caution">
    <text evidence="15">The sequence shown here is derived from an EMBL/GenBank/DDBJ whole genome shotgun (WGS) entry which is preliminary data.</text>
</comment>
<name>A0AAD1U9S6_EUPCR</name>
<accession>A0AAD1U9S6</accession>
<feature type="compositionally biased region" description="Basic and acidic residues" evidence="13">
    <location>
        <begin position="1"/>
        <end position="19"/>
    </location>
</feature>
<dbReference type="InterPro" id="IPR036397">
    <property type="entry name" value="RNaseH_sf"/>
</dbReference>
<dbReference type="EMBL" id="CAMPGE010003895">
    <property type="protein sequence ID" value="CAI2362741.1"/>
    <property type="molecule type" value="Genomic_DNA"/>
</dbReference>
<dbReference type="Gene3D" id="3.30.420.10">
    <property type="entry name" value="Ribonuclease H-like superfamily/Ribonuclease H"/>
    <property type="match status" value="1"/>
</dbReference>
<keyword evidence="16" id="KW-1185">Reference proteome</keyword>
<reference evidence="15" key="1">
    <citation type="submission" date="2023-07" db="EMBL/GenBank/DDBJ databases">
        <authorList>
            <consortium name="AG Swart"/>
            <person name="Singh M."/>
            <person name="Singh A."/>
            <person name="Seah K."/>
            <person name="Emmerich C."/>
        </authorList>
    </citation>
    <scope>NUCLEOTIDE SEQUENCE</scope>
    <source>
        <strain evidence="15">DP1</strain>
    </source>
</reference>
<dbReference type="InterPro" id="IPR038256">
    <property type="entry name" value="Pol_alpha_znc_sf"/>
</dbReference>
<evidence type="ECO:0000256" key="5">
    <source>
        <dbReference type="ARBA" id="ARBA00022705"/>
    </source>
</evidence>
<dbReference type="GO" id="GO:0006273">
    <property type="term" value="P:lagging strand elongation"/>
    <property type="evidence" value="ECO:0007669"/>
    <property type="project" value="TreeGrafter"/>
</dbReference>
<feature type="region of interest" description="Disordered" evidence="13">
    <location>
        <begin position="189"/>
        <end position="268"/>
    </location>
</feature>
<dbReference type="PROSITE" id="PS50943">
    <property type="entry name" value="HTH_CROC1"/>
    <property type="match status" value="1"/>
</dbReference>
<feature type="compositionally biased region" description="Basic and acidic residues" evidence="13">
    <location>
        <begin position="189"/>
        <end position="198"/>
    </location>
</feature>
<dbReference type="InterPro" id="IPR043502">
    <property type="entry name" value="DNA/RNA_pol_sf"/>
</dbReference>
<dbReference type="GO" id="GO:0003697">
    <property type="term" value="F:single-stranded DNA binding"/>
    <property type="evidence" value="ECO:0007669"/>
    <property type="project" value="TreeGrafter"/>
</dbReference>
<feature type="region of interest" description="Disordered" evidence="13">
    <location>
        <begin position="1"/>
        <end position="21"/>
    </location>
</feature>
<evidence type="ECO:0000256" key="2">
    <source>
        <dbReference type="ARBA" id="ARBA00005755"/>
    </source>
</evidence>
<evidence type="ECO:0000256" key="1">
    <source>
        <dbReference type="ARBA" id="ARBA00004123"/>
    </source>
</evidence>
<proteinExistence type="inferred from homology"/>
<evidence type="ECO:0000256" key="9">
    <source>
        <dbReference type="ARBA" id="ARBA00022932"/>
    </source>
</evidence>
<evidence type="ECO:0000256" key="12">
    <source>
        <dbReference type="RuleBase" id="RU000442"/>
    </source>
</evidence>
<keyword evidence="6" id="KW-0479">Metal-binding</keyword>
<evidence type="ECO:0000256" key="4">
    <source>
        <dbReference type="ARBA" id="ARBA00022695"/>
    </source>
</evidence>
<dbReference type="GO" id="GO:0008270">
    <property type="term" value="F:zinc ion binding"/>
    <property type="evidence" value="ECO:0007669"/>
    <property type="project" value="UniProtKB-KW"/>
</dbReference>
<evidence type="ECO:0000256" key="6">
    <source>
        <dbReference type="ARBA" id="ARBA00022723"/>
    </source>
</evidence>
<dbReference type="Gene3D" id="2.40.50.730">
    <property type="match status" value="1"/>
</dbReference>
<evidence type="ECO:0000256" key="13">
    <source>
        <dbReference type="SAM" id="MobiDB-lite"/>
    </source>
</evidence>
<dbReference type="PANTHER" id="PTHR45861">
    <property type="entry name" value="DNA POLYMERASE ALPHA CATALYTIC SUBUNIT"/>
    <property type="match status" value="1"/>
</dbReference>
<dbReference type="InterPro" id="IPR017964">
    <property type="entry name" value="DNA-dir_DNA_pol_B_CS"/>
</dbReference>
<sequence>MNTRSGREVKAVGESEGKKGALASLAKLRKGGGRRLDEYQAEHDANNKNIIEELNDEEYNALQEERRQNDFIVGDGDADGYKDHGGEIWEDDEEEVAKKTKEKANKALPGFFLKSNKDSKAKKPTISHKKAAVSNEKSSAMMDNLLKKLDNDQDDDIIGGKYEPEENENAAYTIHDQLEQKYDVLVPKAQKEEIKQPEPEINQDQEMEVEQKSVENKENDSRRLSINTPKDDESVGNMREPKDADMEDDMIDNSKSTPSYSMAIGDRNIPTEKDGNLRFFLIDAHEEYSRQREAFLYGKIFDSSRKEYRSLCMRVQGIERVMFVVPKEDVAPTEVIQEIKDMLNRRKIKNYRMRPVEKEYCFEMPAVRGTSNYIEVRYSTEYDPLPHHIKGKTYSHIFGKNTSILELLLVSKKVMGPRWITITRFKEVTDYKTSWCAHEITVDSPKALECRTEDRNRPSPPLKVMTVAMKYYKNNFKVNEICMISCLMNDKVKCDGQTANPQNNNRAFSLVRKMDRLPYPQNFTEQSKHRKVPCSSFDSEKMMLENFVTRIEKYDPDMIVGHELCQGIFGTLMDRMVKLRVGMWSKMGRYKKSIIPKSSKKDGVAYGGYYLIRQCTIGRLVCDTFLTAKELVREINYTLTDLARTQLGFKRLDFDYSMLKEFYKKKAKDLLGVVQHTENDADLTQKLLFKLAIIPLTKQLTNIAGNLWYRSLQNARAERNEWLLVHEFTAKNFICPDKEVGKKFYNEEEKSKNANPNKRKKAAYEGGLVLEPKPGLYDKIVLLLDFNSLYPSIIQEYDLCFTTVDRPITHNFDGQEVNDACIDEVDVPDTSRDRKAVLPSILEMLVKRRKDVKNEIKREKDQERLDQLDIKQKAFKLTANSMYGCLGFSSSRFYAKAIAALITRKGRHALEDTVKITTENLNYNVIYGDTDSVMIYSGIDDLKEAIKIGGEIKKEVNRKYKCLEIEIDGVFRSLLLLKKKKYAALVYTDLNDPNSFNKKEVKGLDMVRRDWCPLSKSIGNYVLKEILSSNTQDQIQINLRAYFGNISVKLKENQISLKEFLITKQVTKDISKYEKGQTIPHIVIAMRMKDKLGKSDNELINTFIPYVICKGPEKNAAQRAYTPDEFLKSNGELELDIDWYLSQQIYPPISRLIEHIEGIDARFICECFGLNPKKHNIVSSVNNNTEKDATFEQKFLDVAQNKDNLEKYKGLTKYPLKYRKPGTDDEMKDFEGLLHQRSSKLKGFIPGIVDFDPNSLDKKDMNTLPASYIANRIKLIMKKMLKDYYEPTYTCGESGCNWSGKTLLNPGQCLNKGCNGALRAKVLSEKGVTDTFNYLERLFNTEKIPKVSAEQSKQIKDALEPYKPIYNKLFSLVTHARSFNGYGKVDLGHVFGFLMKRVEN</sequence>
<dbReference type="InterPro" id="IPR042087">
    <property type="entry name" value="DNA_pol_B_thumb"/>
</dbReference>
<dbReference type="PRINTS" id="PR00106">
    <property type="entry name" value="DNAPOLB"/>
</dbReference>
<dbReference type="PROSITE" id="PS00116">
    <property type="entry name" value="DNA_POLYMERASE_B"/>
    <property type="match status" value="1"/>
</dbReference>
<keyword evidence="5 12" id="KW-0235">DNA replication</keyword>
<gene>
    <name evidence="15" type="ORF">ECRASSUSDP1_LOCUS4067</name>
</gene>
<dbReference type="Pfam" id="PF08996">
    <property type="entry name" value="zf-DNA_Pol"/>
    <property type="match status" value="1"/>
</dbReference>
<evidence type="ECO:0000256" key="11">
    <source>
        <dbReference type="ARBA" id="ARBA00023242"/>
    </source>
</evidence>
<dbReference type="CDD" id="cd05532">
    <property type="entry name" value="POLBc_alpha"/>
    <property type="match status" value="1"/>
</dbReference>
<dbReference type="Gene3D" id="1.10.3200.20">
    <property type="entry name" value="DNA Polymerase alpha, zinc finger"/>
    <property type="match status" value="1"/>
</dbReference>
<dbReference type="NCBIfam" id="TIGR00592">
    <property type="entry name" value="pol2"/>
    <property type="match status" value="1"/>
</dbReference>
<dbReference type="GO" id="GO:0003688">
    <property type="term" value="F:DNA replication origin binding"/>
    <property type="evidence" value="ECO:0007669"/>
    <property type="project" value="TreeGrafter"/>
</dbReference>
<dbReference type="InterPro" id="IPR015088">
    <property type="entry name" value="Znf_DNA-dir_DNA_pol_B_alpha"/>
</dbReference>
<dbReference type="Pfam" id="PF03104">
    <property type="entry name" value="DNA_pol_B_exo1"/>
    <property type="match status" value="1"/>
</dbReference>
<evidence type="ECO:0000256" key="10">
    <source>
        <dbReference type="ARBA" id="ARBA00023125"/>
    </source>
</evidence>
<dbReference type="GO" id="GO:0000166">
    <property type="term" value="F:nucleotide binding"/>
    <property type="evidence" value="ECO:0007669"/>
    <property type="project" value="InterPro"/>
</dbReference>
<feature type="compositionally biased region" description="Basic and acidic residues" evidence="13">
    <location>
        <begin position="209"/>
        <end position="244"/>
    </location>
</feature>
<dbReference type="CDD" id="cd05776">
    <property type="entry name" value="DNA_polB_alpha_exo"/>
    <property type="match status" value="1"/>
</dbReference>
<comment type="similarity">
    <text evidence="2 12">Belongs to the DNA polymerase type-B family.</text>
</comment>
<dbReference type="Gene3D" id="3.90.1600.10">
    <property type="entry name" value="Palm domain of DNA polymerase"/>
    <property type="match status" value="1"/>
</dbReference>
<dbReference type="Gene3D" id="1.10.132.60">
    <property type="entry name" value="DNA polymerase family B, C-terminal domain"/>
    <property type="match status" value="1"/>
</dbReference>
<keyword evidence="10 12" id="KW-0238">DNA-binding</keyword>
<comment type="catalytic activity">
    <reaction evidence="12">
        <text>DNA(n) + a 2'-deoxyribonucleoside 5'-triphosphate = DNA(n+1) + diphosphate</text>
        <dbReference type="Rhea" id="RHEA:22508"/>
        <dbReference type="Rhea" id="RHEA-COMP:17339"/>
        <dbReference type="Rhea" id="RHEA-COMP:17340"/>
        <dbReference type="ChEBI" id="CHEBI:33019"/>
        <dbReference type="ChEBI" id="CHEBI:61560"/>
        <dbReference type="ChEBI" id="CHEBI:173112"/>
        <dbReference type="EC" id="2.7.7.7"/>
    </reaction>
</comment>
<keyword evidence="7" id="KW-0863">Zinc-finger</keyword>
<dbReference type="InterPro" id="IPR006172">
    <property type="entry name" value="DNA-dir_DNA_pol_B"/>
</dbReference>
<dbReference type="GO" id="GO:1902975">
    <property type="term" value="P:mitotic DNA replication initiation"/>
    <property type="evidence" value="ECO:0007669"/>
    <property type="project" value="InterPro"/>
</dbReference>
<dbReference type="GO" id="GO:0006272">
    <property type="term" value="P:leading strand elongation"/>
    <property type="evidence" value="ECO:0007669"/>
    <property type="project" value="TreeGrafter"/>
</dbReference>
<dbReference type="Gene3D" id="3.30.70.2820">
    <property type="match status" value="1"/>
</dbReference>
<dbReference type="SUPFAM" id="SSF56672">
    <property type="entry name" value="DNA/RNA polymerases"/>
    <property type="match status" value="1"/>
</dbReference>
<dbReference type="Gene3D" id="1.10.287.690">
    <property type="entry name" value="Helix hairpin bin"/>
    <property type="match status" value="1"/>
</dbReference>
<dbReference type="GO" id="GO:0003887">
    <property type="term" value="F:DNA-directed DNA polymerase activity"/>
    <property type="evidence" value="ECO:0007669"/>
    <property type="project" value="UniProtKB-KW"/>
</dbReference>
<dbReference type="InterPro" id="IPR023211">
    <property type="entry name" value="DNA_pol_palm_dom_sf"/>
</dbReference>
<comment type="subcellular location">
    <subcellularLocation>
        <location evidence="1">Nucleus</location>
    </subcellularLocation>
</comment>